<dbReference type="InterPro" id="IPR002156">
    <property type="entry name" value="RNaseH_domain"/>
</dbReference>
<dbReference type="InterPro" id="IPR029033">
    <property type="entry name" value="His_PPase_superfam"/>
</dbReference>
<sequence>MKLIVEADGGSRGNPGPAGYGSVVRDALTGQVLAERAESLGVVTNNVAEYRGLIAGLEAAAELTPDADLEVRMDSKLVVEQMSGRWKIKHPDMKPLALQAQRLASRFRSVRYTWIPRERNKHADRLANEAMDAAAEGRIWAPPAAAEDEPDPPTATATTGWGPPTTDPTRTLLLRHGETPYSGERRFAGVGDIPLTDTGLAQARAAGEALAGRGVEAIVTSPLKRTRQTAQEVAQVLDVPVRVEDDLRETDFGDWEGYTFAEVRERWPAELDAWLADPSVAPPYGESFAATLKRVQTARDKLLVRFRKQKILVVSHVTPIKTLLRLALDAPPSALYRMHLDVGSLSVVDWYADGPAVVRSLNDTHHLREGAEAGFW</sequence>
<dbReference type="EMBL" id="BAAABM010000009">
    <property type="protein sequence ID" value="GAA0326715.1"/>
    <property type="molecule type" value="Genomic_DNA"/>
</dbReference>
<dbReference type="InterPro" id="IPR036397">
    <property type="entry name" value="RNaseH_sf"/>
</dbReference>
<organism evidence="3 4">
    <name type="scientific">Actinoallomurus spadix</name>
    <dbReference type="NCBI Taxonomy" id="79912"/>
    <lineage>
        <taxon>Bacteria</taxon>
        <taxon>Bacillati</taxon>
        <taxon>Actinomycetota</taxon>
        <taxon>Actinomycetes</taxon>
        <taxon>Streptosporangiales</taxon>
        <taxon>Thermomonosporaceae</taxon>
        <taxon>Actinoallomurus</taxon>
    </lineage>
</organism>
<name>A0ABN0W6I2_9ACTN</name>
<dbReference type="SMART" id="SM00855">
    <property type="entry name" value="PGAM"/>
    <property type="match status" value="1"/>
</dbReference>
<dbReference type="InterPro" id="IPR014636">
    <property type="entry name" value="RNaseH/PGlycerate_mutase"/>
</dbReference>
<evidence type="ECO:0000259" key="2">
    <source>
        <dbReference type="PROSITE" id="PS50879"/>
    </source>
</evidence>
<gene>
    <name evidence="3" type="ORF">GCM10010151_15870</name>
</gene>
<evidence type="ECO:0000256" key="1">
    <source>
        <dbReference type="SAM" id="MobiDB-lite"/>
    </source>
</evidence>
<dbReference type="InterPro" id="IPR013078">
    <property type="entry name" value="His_Pase_superF_clade-1"/>
</dbReference>
<dbReference type="Gene3D" id="3.40.50.1240">
    <property type="entry name" value="Phosphoglycerate mutase-like"/>
    <property type="match status" value="1"/>
</dbReference>
<feature type="compositionally biased region" description="Low complexity" evidence="1">
    <location>
        <begin position="154"/>
        <end position="166"/>
    </location>
</feature>
<dbReference type="Proteomes" id="UP001501822">
    <property type="component" value="Unassembled WGS sequence"/>
</dbReference>
<dbReference type="PANTHER" id="PTHR48100:SF1">
    <property type="entry name" value="HISTIDINE PHOSPHATASE FAMILY PROTEIN-RELATED"/>
    <property type="match status" value="1"/>
</dbReference>
<dbReference type="InterPro" id="IPR050275">
    <property type="entry name" value="PGM_Phosphatase"/>
</dbReference>
<dbReference type="PROSITE" id="PS50879">
    <property type="entry name" value="RNASE_H_1"/>
    <property type="match status" value="1"/>
</dbReference>
<reference evidence="3 4" key="1">
    <citation type="journal article" date="2019" name="Int. J. Syst. Evol. Microbiol.">
        <title>The Global Catalogue of Microorganisms (GCM) 10K type strain sequencing project: providing services to taxonomists for standard genome sequencing and annotation.</title>
        <authorList>
            <consortium name="The Broad Institute Genomics Platform"/>
            <consortium name="The Broad Institute Genome Sequencing Center for Infectious Disease"/>
            <person name="Wu L."/>
            <person name="Ma J."/>
        </authorList>
    </citation>
    <scope>NUCLEOTIDE SEQUENCE [LARGE SCALE GENOMIC DNA]</scope>
    <source>
        <strain evidence="3 4">JCM 3146</strain>
    </source>
</reference>
<dbReference type="CDD" id="cd09279">
    <property type="entry name" value="RNase_HI_like"/>
    <property type="match status" value="1"/>
</dbReference>
<dbReference type="PIRSF" id="PIRSF036922">
    <property type="entry name" value="RNaseH_PGAM"/>
    <property type="match status" value="1"/>
</dbReference>
<evidence type="ECO:0000313" key="4">
    <source>
        <dbReference type="Proteomes" id="UP001501822"/>
    </source>
</evidence>
<dbReference type="RefSeq" id="WP_406567553.1">
    <property type="nucleotide sequence ID" value="NZ_BAAABM010000009.1"/>
</dbReference>
<dbReference type="Pfam" id="PF00300">
    <property type="entry name" value="His_Phos_1"/>
    <property type="match status" value="1"/>
</dbReference>
<proteinExistence type="predicted"/>
<dbReference type="CDD" id="cd07067">
    <property type="entry name" value="HP_PGM_like"/>
    <property type="match status" value="1"/>
</dbReference>
<dbReference type="SUPFAM" id="SSF53098">
    <property type="entry name" value="Ribonuclease H-like"/>
    <property type="match status" value="1"/>
</dbReference>
<protein>
    <submittedName>
        <fullName evidence="3">Bifunctional RNase H/acid phosphatase</fullName>
    </submittedName>
</protein>
<dbReference type="SUPFAM" id="SSF53254">
    <property type="entry name" value="Phosphoglycerate mutase-like"/>
    <property type="match status" value="1"/>
</dbReference>
<feature type="domain" description="RNase H type-1" evidence="2">
    <location>
        <begin position="1"/>
        <end position="140"/>
    </location>
</feature>
<feature type="region of interest" description="Disordered" evidence="1">
    <location>
        <begin position="143"/>
        <end position="166"/>
    </location>
</feature>
<dbReference type="InterPro" id="IPR012337">
    <property type="entry name" value="RNaseH-like_sf"/>
</dbReference>
<accession>A0ABN0W6I2</accession>
<dbReference type="Gene3D" id="3.30.420.10">
    <property type="entry name" value="Ribonuclease H-like superfamily/Ribonuclease H"/>
    <property type="match status" value="1"/>
</dbReference>
<dbReference type="NCBIfam" id="NF005567">
    <property type="entry name" value="PRK07238.1"/>
    <property type="match status" value="1"/>
</dbReference>
<comment type="caution">
    <text evidence="3">The sequence shown here is derived from an EMBL/GenBank/DDBJ whole genome shotgun (WGS) entry which is preliminary data.</text>
</comment>
<dbReference type="Pfam" id="PF13456">
    <property type="entry name" value="RVT_3"/>
    <property type="match status" value="1"/>
</dbReference>
<evidence type="ECO:0000313" key="3">
    <source>
        <dbReference type="EMBL" id="GAA0326715.1"/>
    </source>
</evidence>
<dbReference type="PANTHER" id="PTHR48100">
    <property type="entry name" value="BROAD-SPECIFICITY PHOSPHATASE YOR283W-RELATED"/>
    <property type="match status" value="1"/>
</dbReference>
<keyword evidence="4" id="KW-1185">Reference proteome</keyword>